<organism evidence="1 2">
    <name type="scientific">Bimuria novae-zelandiae CBS 107.79</name>
    <dbReference type="NCBI Taxonomy" id="1447943"/>
    <lineage>
        <taxon>Eukaryota</taxon>
        <taxon>Fungi</taxon>
        <taxon>Dikarya</taxon>
        <taxon>Ascomycota</taxon>
        <taxon>Pezizomycotina</taxon>
        <taxon>Dothideomycetes</taxon>
        <taxon>Pleosporomycetidae</taxon>
        <taxon>Pleosporales</taxon>
        <taxon>Massarineae</taxon>
        <taxon>Didymosphaeriaceae</taxon>
        <taxon>Bimuria</taxon>
    </lineage>
</organism>
<evidence type="ECO:0000313" key="2">
    <source>
        <dbReference type="Proteomes" id="UP000800036"/>
    </source>
</evidence>
<protein>
    <submittedName>
        <fullName evidence="1">Uncharacterized protein</fullName>
    </submittedName>
</protein>
<proteinExistence type="predicted"/>
<dbReference type="AlphaFoldDB" id="A0A6A5UN37"/>
<name>A0A6A5UN37_9PLEO</name>
<dbReference type="Proteomes" id="UP000800036">
    <property type="component" value="Unassembled WGS sequence"/>
</dbReference>
<evidence type="ECO:0000313" key="1">
    <source>
        <dbReference type="EMBL" id="KAF1964336.1"/>
    </source>
</evidence>
<dbReference type="EMBL" id="ML976792">
    <property type="protein sequence ID" value="KAF1964336.1"/>
    <property type="molecule type" value="Genomic_DNA"/>
</dbReference>
<reference evidence="1" key="1">
    <citation type="journal article" date="2020" name="Stud. Mycol.">
        <title>101 Dothideomycetes genomes: a test case for predicting lifestyles and emergence of pathogens.</title>
        <authorList>
            <person name="Haridas S."/>
            <person name="Albert R."/>
            <person name="Binder M."/>
            <person name="Bloem J."/>
            <person name="Labutti K."/>
            <person name="Salamov A."/>
            <person name="Andreopoulos B."/>
            <person name="Baker S."/>
            <person name="Barry K."/>
            <person name="Bills G."/>
            <person name="Bluhm B."/>
            <person name="Cannon C."/>
            <person name="Castanera R."/>
            <person name="Culley D."/>
            <person name="Daum C."/>
            <person name="Ezra D."/>
            <person name="Gonzalez J."/>
            <person name="Henrissat B."/>
            <person name="Kuo A."/>
            <person name="Liang C."/>
            <person name="Lipzen A."/>
            <person name="Lutzoni F."/>
            <person name="Magnuson J."/>
            <person name="Mondo S."/>
            <person name="Nolan M."/>
            <person name="Ohm R."/>
            <person name="Pangilinan J."/>
            <person name="Park H.-J."/>
            <person name="Ramirez L."/>
            <person name="Alfaro M."/>
            <person name="Sun H."/>
            <person name="Tritt A."/>
            <person name="Yoshinaga Y."/>
            <person name="Zwiers L.-H."/>
            <person name="Turgeon B."/>
            <person name="Goodwin S."/>
            <person name="Spatafora J."/>
            <person name="Crous P."/>
            <person name="Grigoriev I."/>
        </authorList>
    </citation>
    <scope>NUCLEOTIDE SEQUENCE</scope>
    <source>
        <strain evidence="1">CBS 107.79</strain>
    </source>
</reference>
<keyword evidence="2" id="KW-1185">Reference proteome</keyword>
<accession>A0A6A5UN37</accession>
<sequence length="65" mass="6892">MQMARPLLIALPYGATGSLSPEGARRLDKGGCMNPERAGSCLRRGYIEHGVLGSLSLLRPALKAL</sequence>
<gene>
    <name evidence="1" type="ORF">BU23DRAFT_562013</name>
</gene>